<dbReference type="Proteomes" id="UP001524478">
    <property type="component" value="Unassembled WGS sequence"/>
</dbReference>
<sequence length="454" mass="52515">MGNIKNRHIIDSNNLSEESYFISILQEAYACGLLYDSDIENIQLQCIDFLAYKSERYDGGESSSIRVEVAENIMKSNLYTIGLYLKSLPDADSAVSELKSTRIDEIYKKGRDLIDEKIRTVKHIYKLAKKNKVFTLNYTYNATLDDNGIGTFFRLYNPDYEAHETPASIDYQLCNPVINLEGIEFIQKYLENLLIENEFCRNFDTQDIHYLLYGYDEGYKDLLINIFEHVLTAGLGCLLANKSIKKLEISEDEIQFLDKELSKDTNYSLALKLQNATKKLIEKMNIINPLVEEYIERSLPKITSNIAYGIKTNALDKVFVIPINPDLKQKIKFLSGVKMEDEDYRKLINQLLISEYSLDRIAIIKEKVESFNDLEDILFDSELNDEEMALVFDMLEDIEIAALIKQNPFKSDIQAVDLSEAEYELRLNLEEYINHLPIGRKEQIFEMVSVIIDE</sequence>
<keyword evidence="2" id="KW-1185">Reference proteome</keyword>
<comment type="caution">
    <text evidence="1">The sequence shown here is derived from an EMBL/GenBank/DDBJ whole genome shotgun (WGS) entry which is preliminary data.</text>
</comment>
<evidence type="ECO:0000313" key="2">
    <source>
        <dbReference type="Proteomes" id="UP001524478"/>
    </source>
</evidence>
<dbReference type="EMBL" id="JANGAC010000002">
    <property type="protein sequence ID" value="MCQ4921951.1"/>
    <property type="molecule type" value="Genomic_DNA"/>
</dbReference>
<gene>
    <name evidence="1" type="ORF">NE686_02540</name>
</gene>
<dbReference type="Pfam" id="PF19677">
    <property type="entry name" value="DUF6179"/>
    <property type="match status" value="1"/>
</dbReference>
<dbReference type="InterPro" id="IPR045751">
    <property type="entry name" value="DUF6179"/>
</dbReference>
<dbReference type="RefSeq" id="WP_256310305.1">
    <property type="nucleotide sequence ID" value="NZ_JANGAC010000002.1"/>
</dbReference>
<proteinExistence type="predicted"/>
<accession>A0ABT1S653</accession>
<protein>
    <submittedName>
        <fullName evidence="1">DUF6179 domain-containing protein</fullName>
    </submittedName>
</protein>
<name>A0ABT1S653_9FIRM</name>
<evidence type="ECO:0000313" key="1">
    <source>
        <dbReference type="EMBL" id="MCQ4921951.1"/>
    </source>
</evidence>
<organism evidence="1 2">
    <name type="scientific">Tissierella carlieri</name>
    <dbReference type="NCBI Taxonomy" id="689904"/>
    <lineage>
        <taxon>Bacteria</taxon>
        <taxon>Bacillati</taxon>
        <taxon>Bacillota</taxon>
        <taxon>Tissierellia</taxon>
        <taxon>Tissierellales</taxon>
        <taxon>Tissierellaceae</taxon>
        <taxon>Tissierella</taxon>
    </lineage>
</organism>
<reference evidence="1 2" key="1">
    <citation type="submission" date="2022-06" db="EMBL/GenBank/DDBJ databases">
        <title>Isolation of gut microbiota from human fecal samples.</title>
        <authorList>
            <person name="Pamer E.G."/>
            <person name="Barat B."/>
            <person name="Waligurski E."/>
            <person name="Medina S."/>
            <person name="Paddock L."/>
            <person name="Mostad J."/>
        </authorList>
    </citation>
    <scope>NUCLEOTIDE SEQUENCE [LARGE SCALE GENOMIC DNA]</scope>
    <source>
        <strain evidence="1 2">DFI.7.95</strain>
    </source>
</reference>